<dbReference type="CDD" id="cd00060">
    <property type="entry name" value="FHA"/>
    <property type="match status" value="1"/>
</dbReference>
<dbReference type="InterPro" id="IPR050923">
    <property type="entry name" value="Cell_Proc_Reg/RNA_Proc"/>
</dbReference>
<evidence type="ECO:0000259" key="2">
    <source>
        <dbReference type="PROSITE" id="PS50006"/>
    </source>
</evidence>
<dbReference type="PROSITE" id="PS50006">
    <property type="entry name" value="FHA_DOMAIN"/>
    <property type="match status" value="1"/>
</dbReference>
<gene>
    <name evidence="3" type="ORF">J8C06_10655</name>
</gene>
<dbReference type="Gene3D" id="2.60.200.20">
    <property type="match status" value="1"/>
</dbReference>
<dbReference type="InterPro" id="IPR000253">
    <property type="entry name" value="FHA_dom"/>
</dbReference>
<evidence type="ECO:0000313" key="3">
    <source>
        <dbReference type="EMBL" id="QUW04005.1"/>
    </source>
</evidence>
<protein>
    <submittedName>
        <fullName evidence="3">FHA domain-containing protein</fullName>
    </submittedName>
</protein>
<dbReference type="SUPFAM" id="SSF49879">
    <property type="entry name" value="SMAD/FHA domain"/>
    <property type="match status" value="1"/>
</dbReference>
<dbReference type="SMART" id="SM00240">
    <property type="entry name" value="FHA"/>
    <property type="match status" value="1"/>
</dbReference>
<reference evidence="3 4" key="1">
    <citation type="submission" date="2021-03" db="EMBL/GenBank/DDBJ databases">
        <title>Genomic and phenotypic characterization of Chloracidobacterium isolates provides evidence for multiple species.</title>
        <authorList>
            <person name="Saini M.K."/>
            <person name="Costas A.M.G."/>
            <person name="Tank M."/>
            <person name="Bryant D.A."/>
        </authorList>
    </citation>
    <scope>NUCLEOTIDE SEQUENCE [LARGE SCALE GENOMIC DNA]</scope>
    <source>
        <strain evidence="3 4">BV2-C</strain>
    </source>
</reference>
<evidence type="ECO:0000313" key="4">
    <source>
        <dbReference type="Proteomes" id="UP000676506"/>
    </source>
</evidence>
<evidence type="ECO:0000256" key="1">
    <source>
        <dbReference type="SAM" id="MobiDB-lite"/>
    </source>
</evidence>
<dbReference type="InterPro" id="IPR008984">
    <property type="entry name" value="SMAD_FHA_dom_sf"/>
</dbReference>
<keyword evidence="4" id="KW-1185">Reference proteome</keyword>
<feature type="region of interest" description="Disordered" evidence="1">
    <location>
        <begin position="1"/>
        <end position="33"/>
    </location>
</feature>
<dbReference type="Proteomes" id="UP000676506">
    <property type="component" value="Chromosome 1"/>
</dbReference>
<dbReference type="PANTHER" id="PTHR23308">
    <property type="entry name" value="NUCLEAR INHIBITOR OF PROTEIN PHOSPHATASE-1"/>
    <property type="match status" value="1"/>
</dbReference>
<organism evidence="3 4">
    <name type="scientific">Chloracidobacterium validum</name>
    <dbReference type="NCBI Taxonomy" id="2821543"/>
    <lineage>
        <taxon>Bacteria</taxon>
        <taxon>Pseudomonadati</taxon>
        <taxon>Acidobacteriota</taxon>
        <taxon>Terriglobia</taxon>
        <taxon>Terriglobales</taxon>
        <taxon>Acidobacteriaceae</taxon>
        <taxon>Chloracidobacterium</taxon>
    </lineage>
</organism>
<dbReference type="EMBL" id="CP072648">
    <property type="protein sequence ID" value="QUW04005.1"/>
    <property type="molecule type" value="Genomic_DNA"/>
</dbReference>
<feature type="domain" description="FHA" evidence="2">
    <location>
        <begin position="59"/>
        <end position="117"/>
    </location>
</feature>
<proteinExistence type="predicted"/>
<accession>A0ABX8BG06</accession>
<sequence>MPPPMPSVPAMNVADKAPQGPSPVPSAKPPVSSSVVRAKLVIQRGGTVGKEFLLTETESNIGRWDADGGIFPDVDLDQDDPEAKVSRRHARIVCQEGQYVLEDLGSTNGTFVNRGRRLLPGNRHPLNDGDEIIVGKTFLKFLYIR</sequence>
<name>A0ABX8BG06_9BACT</name>
<dbReference type="Pfam" id="PF00498">
    <property type="entry name" value="FHA"/>
    <property type="match status" value="1"/>
</dbReference>